<evidence type="ECO:0000256" key="2">
    <source>
        <dbReference type="SAM" id="Phobius"/>
    </source>
</evidence>
<comment type="caution">
    <text evidence="3">The sequence shown here is derived from an EMBL/GenBank/DDBJ whole genome shotgun (WGS) entry which is preliminary data.</text>
</comment>
<keyword evidence="2" id="KW-0472">Membrane</keyword>
<dbReference type="AlphaFoldDB" id="A0A423XGW7"/>
<dbReference type="OrthoDB" id="5376804at2759"/>
<dbReference type="EMBL" id="LKEB01000009">
    <property type="protein sequence ID" value="ROW15538.1"/>
    <property type="molecule type" value="Genomic_DNA"/>
</dbReference>
<dbReference type="Pfam" id="PF11374">
    <property type="entry name" value="DUF3176"/>
    <property type="match status" value="1"/>
</dbReference>
<evidence type="ECO:0000256" key="1">
    <source>
        <dbReference type="SAM" id="MobiDB-lite"/>
    </source>
</evidence>
<proteinExistence type="predicted"/>
<dbReference type="PANTHER" id="PTHR35394:SF6">
    <property type="entry name" value="DUF3176 DOMAIN-CONTAINING PROTEIN"/>
    <property type="match status" value="1"/>
</dbReference>
<feature type="region of interest" description="Disordered" evidence="1">
    <location>
        <begin position="1"/>
        <end position="28"/>
    </location>
</feature>
<reference evidence="3 4" key="1">
    <citation type="submission" date="2015-09" db="EMBL/GenBank/DDBJ databases">
        <title>Host preference determinants of Valsa canker pathogens revealed by comparative genomics.</title>
        <authorList>
            <person name="Yin Z."/>
            <person name="Huang L."/>
        </authorList>
    </citation>
    <scope>NUCLEOTIDE SEQUENCE [LARGE SCALE GENOMIC DNA]</scope>
    <source>
        <strain evidence="3 4">SXYLt</strain>
    </source>
</reference>
<dbReference type="STRING" id="1230097.A0A423XGW7"/>
<evidence type="ECO:0000313" key="3">
    <source>
        <dbReference type="EMBL" id="ROW15538.1"/>
    </source>
</evidence>
<name>A0A423XGW7_9PEZI</name>
<evidence type="ECO:0000313" key="4">
    <source>
        <dbReference type="Proteomes" id="UP000285146"/>
    </source>
</evidence>
<feature type="region of interest" description="Disordered" evidence="1">
    <location>
        <begin position="71"/>
        <end position="125"/>
    </location>
</feature>
<keyword evidence="4" id="KW-1185">Reference proteome</keyword>
<sequence length="688" mass="74780">MEHPQQQPYPDQQQDGQPGLYQHHVRFPSDHSAETLVSFTNYNTAYQYPAIPSTYYSQNDANNGFEVTEETGMARETPSLPQSPPPQPPRTQSSNWSLTGSKLTPEPSEKPLGETSSGRPSSFPKLSSVKSIKWTKTGTWTFEIVSLFFAMAAVASIIAVLAYFDNKPLPSWPYKITLNAVIAVLTTVANAAMAVPLSSGLGQLKWERFKMGYAPVTDMEVLDDASRGALGALNMLRKLRGGITGSLGAIAVIVALFLSPFAQQIATYRTLYKESHVGATNFRAMNFTAALPSLDADVSFVPILPIKAAVYNGLFMENNRPWDNLPVNCQTGNCTWEPFDTLAVCNKCADMTPYIVTSCDNASTTDDCGWETLDGKAVLGADEVFSMTSQFESQDGGDPLSTIMKLTFMGTESSTSAAGNVQPWARQCTLSACVQTISSQIVNGNLVENVTHEATNDTVITPSSKGIDLEPVIITTVPSTNASSNSTSPPTSYILSAEAMLSIQSWFSQLFASGSASRSSSAFNKTIGVNLTVGISSGSTFFDTDIVQAFYWNYYEYPSGLDMLMSDLGISLTVAFRSLFGQEPVAGVALTAESFVHVRWGFVTPLILAVMLTVGFLSAAMYRSWRCGAQLWKSSMLAVLFHGLEEDVRGKFEDLGDFRMQRKTAQGVRVRLDEGVNGGGLLRAERRY</sequence>
<dbReference type="PANTHER" id="PTHR35394">
    <property type="entry name" value="DUF3176 DOMAIN-CONTAINING PROTEIN"/>
    <property type="match status" value="1"/>
</dbReference>
<dbReference type="Proteomes" id="UP000285146">
    <property type="component" value="Unassembled WGS sequence"/>
</dbReference>
<dbReference type="InParanoid" id="A0A423XGW7"/>
<feature type="compositionally biased region" description="Low complexity" evidence="1">
    <location>
        <begin position="1"/>
        <end position="22"/>
    </location>
</feature>
<protein>
    <submittedName>
        <fullName evidence="3">Uncharacterized protein</fullName>
    </submittedName>
</protein>
<keyword evidence="2" id="KW-1133">Transmembrane helix</keyword>
<feature type="transmembrane region" description="Helical" evidence="2">
    <location>
        <begin position="140"/>
        <end position="164"/>
    </location>
</feature>
<dbReference type="InterPro" id="IPR021514">
    <property type="entry name" value="DUF3176"/>
</dbReference>
<feature type="compositionally biased region" description="Polar residues" evidence="1">
    <location>
        <begin position="114"/>
        <end position="125"/>
    </location>
</feature>
<feature type="transmembrane region" description="Helical" evidence="2">
    <location>
        <begin position="176"/>
        <end position="201"/>
    </location>
</feature>
<keyword evidence="2" id="KW-0812">Transmembrane</keyword>
<accession>A0A423XGW7</accession>
<gene>
    <name evidence="3" type="ORF">VPNG_02334</name>
</gene>
<feature type="transmembrane region" description="Helical" evidence="2">
    <location>
        <begin position="243"/>
        <end position="262"/>
    </location>
</feature>
<organism evidence="3 4">
    <name type="scientific">Cytospora leucostoma</name>
    <dbReference type="NCBI Taxonomy" id="1230097"/>
    <lineage>
        <taxon>Eukaryota</taxon>
        <taxon>Fungi</taxon>
        <taxon>Dikarya</taxon>
        <taxon>Ascomycota</taxon>
        <taxon>Pezizomycotina</taxon>
        <taxon>Sordariomycetes</taxon>
        <taxon>Sordariomycetidae</taxon>
        <taxon>Diaporthales</taxon>
        <taxon>Cytosporaceae</taxon>
        <taxon>Cytospora</taxon>
    </lineage>
</organism>
<feature type="transmembrane region" description="Helical" evidence="2">
    <location>
        <begin position="600"/>
        <end position="622"/>
    </location>
</feature>